<feature type="signal peptide" evidence="7">
    <location>
        <begin position="1"/>
        <end position="17"/>
    </location>
</feature>
<dbReference type="PANTHER" id="PTHR34296">
    <property type="entry name" value="TRANSCRIPTIONAL ACTIVATOR PROTEIN MED"/>
    <property type="match status" value="1"/>
</dbReference>
<feature type="chain" id="PRO_5021955438" evidence="7">
    <location>
        <begin position="18"/>
        <end position="334"/>
    </location>
</feature>
<evidence type="ECO:0000313" key="9">
    <source>
        <dbReference type="EMBL" id="TWI89509.1"/>
    </source>
</evidence>
<comment type="similarity">
    <text evidence="2">Belongs to the BMP lipoprotein family.</text>
</comment>
<proteinExistence type="inferred from homology"/>
<dbReference type="PANTHER" id="PTHR34296:SF2">
    <property type="entry name" value="ABC TRANSPORTER GUANOSINE-BINDING PROTEIN NUPN"/>
    <property type="match status" value="1"/>
</dbReference>
<accession>A0A562T7C7</accession>
<protein>
    <submittedName>
        <fullName evidence="9">Basic membrane protein A</fullName>
    </submittedName>
</protein>
<evidence type="ECO:0000259" key="8">
    <source>
        <dbReference type="Pfam" id="PF02608"/>
    </source>
</evidence>
<dbReference type="InterPro" id="IPR050957">
    <property type="entry name" value="BMP_lipoprotein"/>
</dbReference>
<comment type="subcellular location">
    <subcellularLocation>
        <location evidence="1">Cell membrane</location>
        <topology evidence="1">Lipid-anchor</topology>
    </subcellularLocation>
</comment>
<dbReference type="InterPro" id="IPR028082">
    <property type="entry name" value="Peripla_BP_I"/>
</dbReference>
<keyword evidence="10" id="KW-1185">Reference proteome</keyword>
<evidence type="ECO:0000313" key="10">
    <source>
        <dbReference type="Proteomes" id="UP000320593"/>
    </source>
</evidence>
<evidence type="ECO:0000256" key="3">
    <source>
        <dbReference type="ARBA" id="ARBA00022475"/>
    </source>
</evidence>
<dbReference type="SUPFAM" id="SSF53822">
    <property type="entry name" value="Periplasmic binding protein-like I"/>
    <property type="match status" value="1"/>
</dbReference>
<keyword evidence="3" id="KW-1003">Cell membrane</keyword>
<gene>
    <name evidence="9" type="ORF">JM93_01712</name>
</gene>
<dbReference type="RefSeq" id="WP_145342187.1">
    <property type="nucleotide sequence ID" value="NZ_SMLY01000063.1"/>
</dbReference>
<keyword evidence="4 7" id="KW-0732">Signal</keyword>
<evidence type="ECO:0000256" key="4">
    <source>
        <dbReference type="ARBA" id="ARBA00022729"/>
    </source>
</evidence>
<dbReference type="OrthoDB" id="9784230at2"/>
<reference evidence="9 10" key="1">
    <citation type="submission" date="2019-07" db="EMBL/GenBank/DDBJ databases">
        <title>Genomic Encyclopedia of Archaeal and Bacterial Type Strains, Phase II (KMG-II): from individual species to whole genera.</title>
        <authorList>
            <person name="Goeker M."/>
        </authorList>
    </citation>
    <scope>NUCLEOTIDE SEQUENCE [LARGE SCALE GENOMIC DNA]</scope>
    <source>
        <strain evidence="9 10">ATCC BAA-252</strain>
    </source>
</reference>
<dbReference type="EMBL" id="VLLF01000003">
    <property type="protein sequence ID" value="TWI89509.1"/>
    <property type="molecule type" value="Genomic_DNA"/>
</dbReference>
<comment type="caution">
    <text evidence="9">The sequence shown here is derived from an EMBL/GenBank/DDBJ whole genome shotgun (WGS) entry which is preliminary data.</text>
</comment>
<evidence type="ECO:0000256" key="5">
    <source>
        <dbReference type="ARBA" id="ARBA00023136"/>
    </source>
</evidence>
<sequence length="334" mass="35138">MTRLLITLFLIVCSSGAAKPAAQSDVAGAIVYTTMKNDGAFNELASAGTRRATSDLGLDIKEWVSADTAETEKVLRLFAEQGAKHILTMGFENAGAVRAAATAFPDVKFTIIDGYIADMPNVRSILFAEDEGGFLVGYVAGLKTETGTVGTLGALDIPPVRRFMCGFAAGVHHANPEAVILSGFVGDDVAAFRNLRGGRKMAAKMYQNGADIVFAPAGFAAEGAALAATDARKKVIMVDSNQNALAPGTVLTSAVKRIDEAVYATWKAVAQNTWSSGIVTMTTDDNGVDWAVDSNNWTLVEDIVPKVDEVKLGLALEKIEITVPDSVDGCADVL</sequence>
<dbReference type="Proteomes" id="UP000320593">
    <property type="component" value="Unassembled WGS sequence"/>
</dbReference>
<keyword evidence="5" id="KW-0472">Membrane</keyword>
<dbReference type="Pfam" id="PF02608">
    <property type="entry name" value="Bmp"/>
    <property type="match status" value="1"/>
</dbReference>
<dbReference type="AlphaFoldDB" id="A0A562T7C7"/>
<organism evidence="9 10">
    <name type="scientific">Roseibium hamelinense</name>
    <dbReference type="NCBI Taxonomy" id="150831"/>
    <lineage>
        <taxon>Bacteria</taxon>
        <taxon>Pseudomonadati</taxon>
        <taxon>Pseudomonadota</taxon>
        <taxon>Alphaproteobacteria</taxon>
        <taxon>Hyphomicrobiales</taxon>
        <taxon>Stappiaceae</taxon>
        <taxon>Roseibium</taxon>
    </lineage>
</organism>
<evidence type="ECO:0000256" key="7">
    <source>
        <dbReference type="SAM" id="SignalP"/>
    </source>
</evidence>
<keyword evidence="6" id="KW-0449">Lipoprotein</keyword>
<evidence type="ECO:0000256" key="1">
    <source>
        <dbReference type="ARBA" id="ARBA00004193"/>
    </source>
</evidence>
<feature type="domain" description="ABC transporter substrate-binding protein PnrA-like" evidence="8">
    <location>
        <begin position="30"/>
        <end position="306"/>
    </location>
</feature>
<dbReference type="CDD" id="cd06354">
    <property type="entry name" value="PBP1_PrnA-like"/>
    <property type="match status" value="1"/>
</dbReference>
<dbReference type="InterPro" id="IPR003760">
    <property type="entry name" value="PnrA-like"/>
</dbReference>
<dbReference type="GO" id="GO:0005886">
    <property type="term" value="C:plasma membrane"/>
    <property type="evidence" value="ECO:0007669"/>
    <property type="project" value="UniProtKB-SubCell"/>
</dbReference>
<name>A0A562T7C7_9HYPH</name>
<dbReference type="Gene3D" id="3.40.50.2300">
    <property type="match status" value="2"/>
</dbReference>
<evidence type="ECO:0000256" key="2">
    <source>
        <dbReference type="ARBA" id="ARBA00008610"/>
    </source>
</evidence>
<evidence type="ECO:0000256" key="6">
    <source>
        <dbReference type="ARBA" id="ARBA00023288"/>
    </source>
</evidence>